<comment type="caution">
    <text evidence="2">The sequence shown here is derived from an EMBL/GenBank/DDBJ whole genome shotgun (WGS) entry which is preliminary data.</text>
</comment>
<dbReference type="STRING" id="254877.A0A1V6SX20"/>
<evidence type="ECO:0000313" key="2">
    <source>
        <dbReference type="EMBL" id="OQE18517.1"/>
    </source>
</evidence>
<proteinExistence type="predicted"/>
<evidence type="ECO:0000313" key="3">
    <source>
        <dbReference type="Proteomes" id="UP000191342"/>
    </source>
</evidence>
<sequence length="388" mass="42969">MPGARNPHSRWLRAGAARHLPEFTHALNARAIMSNRVQNMKSPDDFPYCFWHPDIPDERTLVGRACAAGGYTSLYLKLDPLPDVAIAEEARDNRPSGQAIYKSIIISPIRWACALPGARPVDPVAVQLLCKPLPTDLPTVDKDILFLMAAWSGNIDRYARLRRPTMINGELPCVDRRLHRSGFDRPSMPDSILNDDSSSLNDSMPDTDLPVLDELSVLDVPDEEFASMWPKRPDVTDTWPMVMLAKEMDGTGYKDLTIVHEITIDQIGFEPECDAMPSAVERFRLNVCLADPSIRPSPSFEILDLGEIIRRFIALAVKVTLVGMDIYSVVNNPSSVVFTIFGYILSAGALTGDSKVSTAAKARRAMGERDLAKPSKTSGRAWPKSRLV</sequence>
<dbReference type="AlphaFoldDB" id="A0A1V6SX20"/>
<name>A0A1V6SX20_9EURO</name>
<feature type="region of interest" description="Disordered" evidence="1">
    <location>
        <begin position="367"/>
        <end position="388"/>
    </location>
</feature>
<protein>
    <submittedName>
        <fullName evidence="2">Uncharacterized protein</fullName>
    </submittedName>
</protein>
<dbReference type="EMBL" id="MLQL01000021">
    <property type="protein sequence ID" value="OQE18517.1"/>
    <property type="molecule type" value="Genomic_DNA"/>
</dbReference>
<accession>A0A1V6SX20</accession>
<keyword evidence="3" id="KW-1185">Reference proteome</keyword>
<reference evidence="3" key="1">
    <citation type="journal article" date="2017" name="Nat. Microbiol.">
        <title>Global analysis of biosynthetic gene clusters reveals vast potential of secondary metabolite production in Penicillium species.</title>
        <authorList>
            <person name="Nielsen J.C."/>
            <person name="Grijseels S."/>
            <person name="Prigent S."/>
            <person name="Ji B."/>
            <person name="Dainat J."/>
            <person name="Nielsen K.F."/>
            <person name="Frisvad J.C."/>
            <person name="Workman M."/>
            <person name="Nielsen J."/>
        </authorList>
    </citation>
    <scope>NUCLEOTIDE SEQUENCE [LARGE SCALE GENOMIC DNA]</scope>
    <source>
        <strain evidence="3">IBT 14082</strain>
    </source>
</reference>
<organism evidence="2 3">
    <name type="scientific">Penicillium flavigenum</name>
    <dbReference type="NCBI Taxonomy" id="254877"/>
    <lineage>
        <taxon>Eukaryota</taxon>
        <taxon>Fungi</taxon>
        <taxon>Dikarya</taxon>
        <taxon>Ascomycota</taxon>
        <taxon>Pezizomycotina</taxon>
        <taxon>Eurotiomycetes</taxon>
        <taxon>Eurotiomycetidae</taxon>
        <taxon>Eurotiales</taxon>
        <taxon>Aspergillaceae</taxon>
        <taxon>Penicillium</taxon>
    </lineage>
</organism>
<dbReference type="Proteomes" id="UP000191342">
    <property type="component" value="Unassembled WGS sequence"/>
</dbReference>
<evidence type="ECO:0000256" key="1">
    <source>
        <dbReference type="SAM" id="MobiDB-lite"/>
    </source>
</evidence>
<gene>
    <name evidence="2" type="ORF">PENFLA_c021G02635</name>
</gene>
<dbReference type="OrthoDB" id="4360026at2759"/>